<accession>A0ABV4U8A4</accession>
<feature type="region of interest" description="Disordered" evidence="1">
    <location>
        <begin position="144"/>
        <end position="164"/>
    </location>
</feature>
<sequence>MQSFEDSQGRRWAIDITIGTARRVRKVLNLNLLDPAEGDPPLMTRLDTDVMLFVDVLYLVVQEQATNQNVSDEAFGAGLSPDAVADARRAFWETLSDFFHKTGRADLVRAIAKQQALVAEGYAAAGRRIDQIQTEALVRRIETASIDGSSSASSPPSPASTPTA</sequence>
<reference evidence="2 3" key="1">
    <citation type="submission" date="2024-08" db="EMBL/GenBank/DDBJ databases">
        <title>Whole-genome sequencing of halo(alkali)philic microorganisms from hypersaline lakes.</title>
        <authorList>
            <person name="Sorokin D.Y."/>
            <person name="Merkel A.Y."/>
            <person name="Messina E."/>
            <person name="Yakimov M."/>
        </authorList>
    </citation>
    <scope>NUCLEOTIDE SEQUENCE [LARGE SCALE GENOMIC DNA]</scope>
    <source>
        <strain evidence="2 3">AB-hyl4</strain>
    </source>
</reference>
<evidence type="ECO:0000313" key="3">
    <source>
        <dbReference type="Proteomes" id="UP001575105"/>
    </source>
</evidence>
<proteinExistence type="predicted"/>
<evidence type="ECO:0000313" key="2">
    <source>
        <dbReference type="EMBL" id="MFA9478508.1"/>
    </source>
</evidence>
<evidence type="ECO:0000256" key="1">
    <source>
        <dbReference type="SAM" id="MobiDB-lite"/>
    </source>
</evidence>
<keyword evidence="3" id="KW-1185">Reference proteome</keyword>
<comment type="caution">
    <text evidence="2">The sequence shown here is derived from an EMBL/GenBank/DDBJ whole genome shotgun (WGS) entry which is preliminary data.</text>
</comment>
<dbReference type="RefSeq" id="WP_425345434.1">
    <property type="nucleotide sequence ID" value="NZ_JBGUBD010000005.1"/>
</dbReference>
<feature type="compositionally biased region" description="Pro residues" evidence="1">
    <location>
        <begin position="155"/>
        <end position="164"/>
    </location>
</feature>
<organism evidence="2 3">
    <name type="scientific">Natronomicrosphaera hydrolytica</name>
    <dbReference type="NCBI Taxonomy" id="3242702"/>
    <lineage>
        <taxon>Bacteria</taxon>
        <taxon>Pseudomonadati</taxon>
        <taxon>Planctomycetota</taxon>
        <taxon>Phycisphaerae</taxon>
        <taxon>Phycisphaerales</taxon>
        <taxon>Phycisphaeraceae</taxon>
        <taxon>Natronomicrosphaera</taxon>
    </lineage>
</organism>
<dbReference type="Proteomes" id="UP001575105">
    <property type="component" value="Unassembled WGS sequence"/>
</dbReference>
<name>A0ABV4U8A4_9BACT</name>
<dbReference type="EMBL" id="JBGUBD010000005">
    <property type="protein sequence ID" value="MFA9478508.1"/>
    <property type="molecule type" value="Genomic_DNA"/>
</dbReference>
<protein>
    <submittedName>
        <fullName evidence="2">Uncharacterized protein</fullName>
    </submittedName>
</protein>
<gene>
    <name evidence="2" type="ORF">ACERK3_09390</name>
</gene>